<protein>
    <submittedName>
        <fullName evidence="1">Uncharacterized protein</fullName>
    </submittedName>
</protein>
<comment type="caution">
    <text evidence="1">The sequence shown here is derived from an EMBL/GenBank/DDBJ whole genome shotgun (WGS) entry which is preliminary data.</text>
</comment>
<proteinExistence type="predicted"/>
<gene>
    <name evidence="1" type="ORF">GCM10022255_001300</name>
</gene>
<evidence type="ECO:0000313" key="2">
    <source>
        <dbReference type="Proteomes" id="UP001500620"/>
    </source>
</evidence>
<reference evidence="2" key="1">
    <citation type="journal article" date="2019" name="Int. J. Syst. Evol. Microbiol.">
        <title>The Global Catalogue of Microorganisms (GCM) 10K type strain sequencing project: providing services to taxonomists for standard genome sequencing and annotation.</title>
        <authorList>
            <consortium name="The Broad Institute Genomics Platform"/>
            <consortium name="The Broad Institute Genome Sequencing Center for Infectious Disease"/>
            <person name="Wu L."/>
            <person name="Ma J."/>
        </authorList>
    </citation>
    <scope>NUCLEOTIDE SEQUENCE [LARGE SCALE GENOMIC DNA]</scope>
    <source>
        <strain evidence="2">JCM 17441</strain>
    </source>
</reference>
<dbReference type="Proteomes" id="UP001500620">
    <property type="component" value="Unassembled WGS sequence"/>
</dbReference>
<dbReference type="RefSeq" id="WP_345120023.1">
    <property type="nucleotide sequence ID" value="NZ_BAABAT010000001.1"/>
</dbReference>
<organism evidence="1 2">
    <name type="scientific">Dactylosporangium darangshiense</name>
    <dbReference type="NCBI Taxonomy" id="579108"/>
    <lineage>
        <taxon>Bacteria</taxon>
        <taxon>Bacillati</taxon>
        <taxon>Actinomycetota</taxon>
        <taxon>Actinomycetes</taxon>
        <taxon>Micromonosporales</taxon>
        <taxon>Micromonosporaceae</taxon>
        <taxon>Dactylosporangium</taxon>
    </lineage>
</organism>
<sequence>MVALLNVESSLPRPLWALVRHLAGQPRKRQRLAEAEAVLSPSGLLAEVDKQRTFDRAVGTAEEFGLVERTEETLALSAEAQAVDGEDLDAFYDLLRHRVITRVGAETLANDPSQTQGKDLLRSLCWFLTLDSQLTRVTARTFGNEQHNVLAEDLGNPLRNMARWNGFTYWAPALGFADEPLLPYTGARALVPDCSRSVRREVRRQWRPGTELSARDFIDGLLEALPVLPGGQFSRALALNPGPLDVSASLSFALQRGREEKWLKLRAPSDAAGGVQFSDPSAAGGVGRFTHVEIGATDYV</sequence>
<name>A0ABP8CTZ0_9ACTN</name>
<dbReference type="InterPro" id="IPR049812">
    <property type="entry name" value="DpdG-like"/>
</dbReference>
<keyword evidence="2" id="KW-1185">Reference proteome</keyword>
<accession>A0ABP8CTZ0</accession>
<dbReference type="NCBIfam" id="NF041064">
    <property type="entry name" value="DpdG"/>
    <property type="match status" value="1"/>
</dbReference>
<dbReference type="EMBL" id="BAABAT010000001">
    <property type="protein sequence ID" value="GAA4243212.1"/>
    <property type="molecule type" value="Genomic_DNA"/>
</dbReference>
<evidence type="ECO:0000313" key="1">
    <source>
        <dbReference type="EMBL" id="GAA4243212.1"/>
    </source>
</evidence>